<feature type="compositionally biased region" description="Basic and acidic residues" evidence="12">
    <location>
        <begin position="1508"/>
        <end position="1519"/>
    </location>
</feature>
<evidence type="ECO:0000256" key="10">
    <source>
        <dbReference type="PROSITE-ProRule" id="PRU00108"/>
    </source>
</evidence>
<dbReference type="FunFam" id="3.30.160.60:FF:000145">
    <property type="entry name" value="Zinc finger protein 574"/>
    <property type="match status" value="1"/>
</dbReference>
<dbReference type="InterPro" id="IPR051574">
    <property type="entry name" value="ZnF_E-box_Homeobox"/>
</dbReference>
<feature type="compositionally biased region" description="Basic and acidic residues" evidence="12">
    <location>
        <begin position="1415"/>
        <end position="1434"/>
    </location>
</feature>
<feature type="compositionally biased region" description="Polar residues" evidence="12">
    <location>
        <begin position="972"/>
        <end position="983"/>
    </location>
</feature>
<feature type="compositionally biased region" description="Polar residues" evidence="12">
    <location>
        <begin position="737"/>
        <end position="746"/>
    </location>
</feature>
<feature type="region of interest" description="Disordered" evidence="12">
    <location>
        <begin position="312"/>
        <end position="337"/>
    </location>
</feature>
<feature type="region of interest" description="Disordered" evidence="12">
    <location>
        <begin position="1469"/>
        <end position="1537"/>
    </location>
</feature>
<evidence type="ECO:0000256" key="12">
    <source>
        <dbReference type="SAM" id="MobiDB-lite"/>
    </source>
</evidence>
<feature type="domain" description="C2H2-type" evidence="15">
    <location>
        <begin position="381"/>
        <end position="408"/>
    </location>
</feature>
<comment type="caution">
    <text evidence="16">The sequence shown here is derived from an EMBL/GenBank/DDBJ whole genome shotgun (WGS) entry which is preliminary data.</text>
</comment>
<evidence type="ECO:0000313" key="16">
    <source>
        <dbReference type="EMBL" id="KAK3728337.1"/>
    </source>
</evidence>
<dbReference type="GO" id="GO:0005634">
    <property type="term" value="C:nucleus"/>
    <property type="evidence" value="ECO:0007669"/>
    <property type="project" value="UniProtKB-SubCell"/>
</dbReference>
<evidence type="ECO:0000256" key="8">
    <source>
        <dbReference type="ARBA" id="ARBA00023242"/>
    </source>
</evidence>
<feature type="compositionally biased region" description="Acidic residues" evidence="12">
    <location>
        <begin position="986"/>
        <end position="1007"/>
    </location>
</feature>
<dbReference type="SUPFAM" id="SSF46689">
    <property type="entry name" value="Homeodomain-like"/>
    <property type="match status" value="1"/>
</dbReference>
<feature type="compositionally biased region" description="Low complexity" evidence="12">
    <location>
        <begin position="662"/>
        <end position="672"/>
    </location>
</feature>
<keyword evidence="17" id="KW-1185">Reference proteome</keyword>
<feature type="region of interest" description="Disordered" evidence="12">
    <location>
        <begin position="764"/>
        <end position="820"/>
    </location>
</feature>
<evidence type="ECO:0000256" key="7">
    <source>
        <dbReference type="ARBA" id="ARBA00023155"/>
    </source>
</evidence>
<dbReference type="GO" id="GO:0000981">
    <property type="term" value="F:DNA-binding transcription factor activity, RNA polymerase II-specific"/>
    <property type="evidence" value="ECO:0007669"/>
    <property type="project" value="TreeGrafter"/>
</dbReference>
<keyword evidence="6 10" id="KW-0238">DNA-binding</keyword>
<dbReference type="Proteomes" id="UP001283361">
    <property type="component" value="Unassembled WGS sequence"/>
</dbReference>
<feature type="chain" id="PRO_5042184988" description="Zinc finger protein 1" evidence="13">
    <location>
        <begin position="23"/>
        <end position="1661"/>
    </location>
</feature>
<keyword evidence="13" id="KW-0732">Signal</keyword>
<dbReference type="Gene3D" id="3.30.160.60">
    <property type="entry name" value="Classic Zinc Finger"/>
    <property type="match status" value="7"/>
</dbReference>
<dbReference type="PROSITE" id="PS50157">
    <property type="entry name" value="ZINC_FINGER_C2H2_2"/>
    <property type="match status" value="7"/>
</dbReference>
<feature type="compositionally biased region" description="Basic and acidic residues" evidence="12">
    <location>
        <begin position="1485"/>
        <end position="1500"/>
    </location>
</feature>
<dbReference type="FunFam" id="3.30.160.60:FF:000072">
    <property type="entry name" value="zinc finger protein 143 isoform X1"/>
    <property type="match status" value="1"/>
</dbReference>
<evidence type="ECO:0000259" key="15">
    <source>
        <dbReference type="PROSITE" id="PS50157"/>
    </source>
</evidence>
<keyword evidence="7 10" id="KW-0371">Homeobox</keyword>
<dbReference type="FunFam" id="3.30.160.60:FF:000013">
    <property type="entry name" value="Putative zinc finger E-box-binding homeobox 2"/>
    <property type="match status" value="2"/>
</dbReference>
<dbReference type="SMART" id="SM00355">
    <property type="entry name" value="ZnF_C2H2"/>
    <property type="match status" value="9"/>
</dbReference>
<sequence length="1661" mass="180923">MTPTNKRMCFLLLLTQPSTIHAFASFVNVLDEHHQLSESAALAIARVTSPSGEENSTTTTTTINNNNNNHISSTIPSDITSLSHAHNAEKSACKTNENCLADNLSALCKDVVASETNARSSELKSPTTTTTSPPPLLTQAPSSPSLTTTTTAHVATSPSLIVSGRDVSSGCHDDRAVQDAGRLPEPGQDDGCGPECCASAGQAQQSGSGGQQQAGGSQDGEEEPTDGRNGQMKECEVEEKEGENRRKINVDGLETNISEAPKSDPAPSPCSPHARDDQKENLAVASLDVKLGHNEARGITAEILKVHKVSAGVTSPEDLGKGERQKQQNESTDSVDGGVVEEEYSLQCIYCPAGDAQGIFPTASLLRDHMRQVHPGQPTRYQCPKCEQTFLQKSHLDKHLALHSPTSQSCKVCHKTFANVYRLQRHMISHSESTDLRKFKCPECGKAFKFKHHLKEHIRIHSGEKPFQCPTCNKRFSHSGSYSSHMTSKKCWVVGHGKSQPGNVRRSDRPAQVEESQGQGRGGAAVPPPVVEAPGHFLFPPVAQVFAQPLTSPPPGAYPQQFLKFDSAHHPSSQTLRHPFFPAGPPPPITSAMMTSAQNAFALNLYHHQKLTASSVVAAAAAQGIYHLAHTHGSGQLPHAHSHSIPFHLLSPPHSIPEAHTAPSSMASSSPSHLNLREDHLKKTPALVDALLSGHGEQHLRSKTSASPSSIRTRSPGAHTATLTPSPSPSARNRSPHTPTSKSLASSPVKLTFDLEREGKFASGVIKSLNSKPGSRDGDPENTATKGEDPKHSRKRSSSFELIKEVKKELPSDDEETDLSKKMRMEEGVCIPVDDIKDEVDEVDGDITKASRCSSKRESPVEDVSDLIVAEVKLEMTSDPAEDAQTCRYCHQDFQSPVDLHQHERYMCEHNHDIRKVIGKVKVKPSEVTEAAGLKMKSKSIKGCADIPDEVLDDDEDINAIKEELTDAATLAAQNKSSRNSKPQTDDEDEEEDESEDSDEDEDENENESEKPAGKTPTKKLTENQEQHLRACFRDNKKPGRPAMEEIAKIIGTTRKLVQIWFESARARDARKRQRSGSQGGSSPRRASSGGRRSSGAGSSTSSSATSPSSYIPRVPNPYAMLHYHHSRTNVQLSPHNLKPSGSGPHGGSSMPLNLSTRSSPLTPPSDDQPLDLTVRSQQPPSAHGHNAATPPIAHEEDQVLNLSTKARTMTPKLEQISPNSILSTSSSSSTTSPRSKNHFPHPSSIPPPFLRVPNPSGKAQPILLTEMERLAAAAAAVVANTTTANNMNHITTNSLPSSTVDAMRFQHSDLFKYMTNNGLFKNGFPAGLADPAAAHRKLPPSLLNPTVLAQITGVIPPNNHHPQRDSPVKINQSSPKPQGRETPSKEPGSPLKRDSSPTLPTHKRLVIDETTNEGDVKDSPVEKMGEKNDRRVSSDTSGQELMCKLIAGSAQGGLHTLANVASMEELRRLPGMEKHSANRRNRKRSPEKIDLNEVKKTSEVGETGNQKQDDNDDNHVSDGDETGSWSSSPRKLRKSWKGHRVSEELGLYACDQCDKQFSKQSSLARHKYEHSGARPFKCDMCTKAFKHKHHLTEHRRLHSGEKPFRCRKCGKRFSHSGSYSQHMNHRYKFCKPSDAEEEENLHQPEALLCSMRKPDGEQSA</sequence>
<feature type="domain" description="C2H2-type" evidence="15">
    <location>
        <begin position="1549"/>
        <end position="1576"/>
    </location>
</feature>
<reference evidence="16" key="1">
    <citation type="journal article" date="2023" name="G3 (Bethesda)">
        <title>A reference genome for the long-term kleptoplast-retaining sea slug Elysia crispata morphotype clarki.</title>
        <authorList>
            <person name="Eastman K.E."/>
            <person name="Pendleton A.L."/>
            <person name="Shaikh M.A."/>
            <person name="Suttiyut T."/>
            <person name="Ogas R."/>
            <person name="Tomko P."/>
            <person name="Gavelis G."/>
            <person name="Widhalm J.R."/>
            <person name="Wisecaver J.H."/>
        </authorList>
    </citation>
    <scope>NUCLEOTIDE SEQUENCE</scope>
    <source>
        <strain evidence="16">ECLA1</strain>
    </source>
</reference>
<keyword evidence="3" id="KW-0677">Repeat</keyword>
<dbReference type="PANTHER" id="PTHR24391:SF27">
    <property type="entry name" value="ZINC FINGER PROTEIN 1"/>
    <property type="match status" value="1"/>
</dbReference>
<feature type="region of interest" description="Disordered" evidence="12">
    <location>
        <begin position="1066"/>
        <end position="1114"/>
    </location>
</feature>
<feature type="region of interest" description="Disordered" evidence="12">
    <location>
        <begin position="116"/>
        <end position="276"/>
    </location>
</feature>
<dbReference type="InterPro" id="IPR001356">
    <property type="entry name" value="HD"/>
</dbReference>
<dbReference type="Pfam" id="PF00046">
    <property type="entry name" value="Homeodomain"/>
    <property type="match status" value="1"/>
</dbReference>
<feature type="domain" description="C2H2-type" evidence="15">
    <location>
        <begin position="467"/>
        <end position="501"/>
    </location>
</feature>
<feature type="domain" description="C2H2-type" evidence="15">
    <location>
        <begin position="1605"/>
        <end position="1633"/>
    </location>
</feature>
<dbReference type="GO" id="GO:0007411">
    <property type="term" value="P:axon guidance"/>
    <property type="evidence" value="ECO:0007669"/>
    <property type="project" value="UniProtKB-ARBA"/>
</dbReference>
<feature type="compositionally biased region" description="Polar residues" evidence="12">
    <location>
        <begin position="703"/>
        <end position="713"/>
    </location>
</feature>
<feature type="domain" description="C2H2-type" evidence="15">
    <location>
        <begin position="408"/>
        <end position="435"/>
    </location>
</feature>
<feature type="region of interest" description="Disordered" evidence="12">
    <location>
        <begin position="633"/>
        <end position="674"/>
    </location>
</feature>
<feature type="DNA-binding region" description="Homeobox" evidence="10">
    <location>
        <begin position="1014"/>
        <end position="1073"/>
    </location>
</feature>
<feature type="domain" description="C2H2-type" evidence="15">
    <location>
        <begin position="439"/>
        <end position="466"/>
    </location>
</feature>
<evidence type="ECO:0008006" key="18">
    <source>
        <dbReference type="Google" id="ProtNLM"/>
    </source>
</evidence>
<dbReference type="PANTHER" id="PTHR24391">
    <property type="entry name" value="HISTONE H4 TRANSCRIPTION FACTOR-RELATED"/>
    <property type="match status" value="1"/>
</dbReference>
<dbReference type="PROSITE" id="PS00028">
    <property type="entry name" value="ZINC_FINGER_C2H2_1"/>
    <property type="match status" value="4"/>
</dbReference>
<feature type="compositionally biased region" description="Low complexity" evidence="12">
    <location>
        <begin position="1224"/>
        <end position="1233"/>
    </location>
</feature>
<feature type="region of interest" description="Disordered" evidence="12">
    <location>
        <begin position="1211"/>
        <end position="1258"/>
    </location>
</feature>
<evidence type="ECO:0000256" key="4">
    <source>
        <dbReference type="ARBA" id="ARBA00022771"/>
    </source>
</evidence>
<proteinExistence type="predicted"/>
<feature type="domain" description="Homeobox" evidence="14">
    <location>
        <begin position="1012"/>
        <end position="1072"/>
    </location>
</feature>
<dbReference type="CDD" id="cd00086">
    <property type="entry name" value="homeodomain"/>
    <property type="match status" value="1"/>
</dbReference>
<feature type="region of interest" description="Disordered" evidence="12">
    <location>
        <begin position="1354"/>
        <end position="1438"/>
    </location>
</feature>
<feature type="compositionally biased region" description="Low complexity" evidence="12">
    <location>
        <begin position="1081"/>
        <end position="1110"/>
    </location>
</feature>
<feature type="region of interest" description="Disordered" evidence="12">
    <location>
        <begin position="695"/>
        <end position="749"/>
    </location>
</feature>
<dbReference type="EMBL" id="JAWDGP010007193">
    <property type="protein sequence ID" value="KAK3728337.1"/>
    <property type="molecule type" value="Genomic_DNA"/>
</dbReference>
<keyword evidence="4 9" id="KW-0863">Zinc-finger</keyword>
<feature type="compositionally biased region" description="Basic and acidic residues" evidence="12">
    <location>
        <begin position="318"/>
        <end position="327"/>
    </location>
</feature>
<dbReference type="SMART" id="SM00389">
    <property type="entry name" value="HOX"/>
    <property type="match status" value="1"/>
</dbReference>
<dbReference type="GO" id="GO:0000122">
    <property type="term" value="P:negative regulation of transcription by RNA polymerase II"/>
    <property type="evidence" value="ECO:0007669"/>
    <property type="project" value="UniProtKB-ARBA"/>
</dbReference>
<organism evidence="16 17">
    <name type="scientific">Elysia crispata</name>
    <name type="common">lettuce slug</name>
    <dbReference type="NCBI Taxonomy" id="231223"/>
    <lineage>
        <taxon>Eukaryota</taxon>
        <taxon>Metazoa</taxon>
        <taxon>Spiralia</taxon>
        <taxon>Lophotrochozoa</taxon>
        <taxon>Mollusca</taxon>
        <taxon>Gastropoda</taxon>
        <taxon>Heterobranchia</taxon>
        <taxon>Euthyneura</taxon>
        <taxon>Panpulmonata</taxon>
        <taxon>Sacoglossa</taxon>
        <taxon>Placobranchoidea</taxon>
        <taxon>Plakobranchidae</taxon>
        <taxon>Elysia</taxon>
    </lineage>
</organism>
<feature type="signal peptide" evidence="13">
    <location>
        <begin position="1"/>
        <end position="22"/>
    </location>
</feature>
<feature type="compositionally biased region" description="Low complexity" evidence="12">
    <location>
        <begin position="55"/>
        <end position="69"/>
    </location>
</feature>
<name>A0AAE0Y0D8_9GAST</name>
<evidence type="ECO:0000256" key="9">
    <source>
        <dbReference type="PROSITE-ProRule" id="PRU00042"/>
    </source>
</evidence>
<feature type="region of interest" description="Disordered" evidence="12">
    <location>
        <begin position="494"/>
        <end position="529"/>
    </location>
</feature>
<feature type="compositionally biased region" description="Basic and acidic residues" evidence="12">
    <location>
        <begin position="802"/>
        <end position="811"/>
    </location>
</feature>
<feature type="region of interest" description="Disordered" evidence="12">
    <location>
        <begin position="1132"/>
        <end position="1194"/>
    </location>
</feature>
<feature type="compositionally biased region" description="Low complexity" evidence="12">
    <location>
        <begin position="125"/>
        <end position="159"/>
    </location>
</feature>
<evidence type="ECO:0000256" key="11">
    <source>
        <dbReference type="RuleBase" id="RU000682"/>
    </source>
</evidence>
<keyword evidence="8 10" id="KW-0539">Nucleus</keyword>
<evidence type="ECO:0000256" key="2">
    <source>
        <dbReference type="ARBA" id="ARBA00022723"/>
    </source>
</evidence>
<feature type="region of interest" description="Disordered" evidence="12">
    <location>
        <begin position="969"/>
        <end position="1026"/>
    </location>
</feature>
<feature type="region of interest" description="Disordered" evidence="12">
    <location>
        <begin position="48"/>
        <end position="69"/>
    </location>
</feature>
<dbReference type="PROSITE" id="PS50071">
    <property type="entry name" value="HOMEOBOX_2"/>
    <property type="match status" value="1"/>
</dbReference>
<dbReference type="FunFam" id="3.30.160.60:FF:000744">
    <property type="entry name" value="zinc finger E-box-binding homeobox 1"/>
    <property type="match status" value="1"/>
</dbReference>
<dbReference type="InterPro" id="IPR009057">
    <property type="entry name" value="Homeodomain-like_sf"/>
</dbReference>
<evidence type="ECO:0000256" key="1">
    <source>
        <dbReference type="ARBA" id="ARBA00004123"/>
    </source>
</evidence>
<dbReference type="Pfam" id="PF00096">
    <property type="entry name" value="zf-C2H2"/>
    <property type="match status" value="5"/>
</dbReference>
<evidence type="ECO:0000256" key="13">
    <source>
        <dbReference type="SAM" id="SignalP"/>
    </source>
</evidence>
<dbReference type="InterPro" id="IPR036236">
    <property type="entry name" value="Znf_C2H2_sf"/>
</dbReference>
<accession>A0AAE0Y0D8</accession>
<evidence type="ECO:0000259" key="14">
    <source>
        <dbReference type="PROSITE" id="PS50071"/>
    </source>
</evidence>
<keyword evidence="5" id="KW-0862">Zinc</keyword>
<dbReference type="GO" id="GO:0008270">
    <property type="term" value="F:zinc ion binding"/>
    <property type="evidence" value="ECO:0007669"/>
    <property type="project" value="UniProtKB-KW"/>
</dbReference>
<keyword evidence="2" id="KW-0479">Metal-binding</keyword>
<evidence type="ECO:0000256" key="5">
    <source>
        <dbReference type="ARBA" id="ARBA00022833"/>
    </source>
</evidence>
<evidence type="ECO:0000256" key="3">
    <source>
        <dbReference type="ARBA" id="ARBA00022737"/>
    </source>
</evidence>
<dbReference type="SUPFAM" id="SSF57667">
    <property type="entry name" value="beta-beta-alpha zinc fingers"/>
    <property type="match status" value="4"/>
</dbReference>
<dbReference type="InterPro" id="IPR013087">
    <property type="entry name" value="Znf_C2H2_type"/>
</dbReference>
<protein>
    <recommendedName>
        <fullName evidence="18">Zinc finger protein 1</fullName>
    </recommendedName>
</protein>
<evidence type="ECO:0000256" key="6">
    <source>
        <dbReference type="ARBA" id="ARBA00023125"/>
    </source>
</evidence>
<evidence type="ECO:0000313" key="17">
    <source>
        <dbReference type="Proteomes" id="UP001283361"/>
    </source>
</evidence>
<comment type="subcellular location">
    <subcellularLocation>
        <location evidence="1 10 11">Nucleus</location>
    </subcellularLocation>
</comment>
<dbReference type="GO" id="GO:0045595">
    <property type="term" value="P:regulation of cell differentiation"/>
    <property type="evidence" value="ECO:0007669"/>
    <property type="project" value="UniProtKB-ARBA"/>
</dbReference>
<dbReference type="Gene3D" id="1.10.10.60">
    <property type="entry name" value="Homeodomain-like"/>
    <property type="match status" value="1"/>
</dbReference>
<gene>
    <name evidence="16" type="ORF">RRG08_043962</name>
</gene>
<dbReference type="GO" id="GO:0000978">
    <property type="term" value="F:RNA polymerase II cis-regulatory region sequence-specific DNA binding"/>
    <property type="evidence" value="ECO:0007669"/>
    <property type="project" value="TreeGrafter"/>
</dbReference>
<feature type="compositionally biased region" description="Low complexity" evidence="12">
    <location>
        <begin position="1140"/>
        <end position="1161"/>
    </location>
</feature>
<feature type="region of interest" description="Disordered" evidence="12">
    <location>
        <begin position="1642"/>
        <end position="1661"/>
    </location>
</feature>
<feature type="domain" description="C2H2-type" evidence="15">
    <location>
        <begin position="1577"/>
        <end position="1604"/>
    </location>
</feature>